<keyword evidence="3" id="KW-1185">Reference proteome</keyword>
<evidence type="ECO:0000313" key="3">
    <source>
        <dbReference type="Proteomes" id="UP001162029"/>
    </source>
</evidence>
<dbReference type="Proteomes" id="UP001162029">
    <property type="component" value="Unassembled WGS sequence"/>
</dbReference>
<sequence>MAEQEDVLRSLLDAAVGRPSHLVFIHSYQHEVLEKCKNGELPPKRVANQVLAQCYRLQYRSSEQHLRALLVDACLQMPNFPETFAHVLRAKCPGLVASFASARVIALRLSAVVLDAVLTIKTFPDAAWLVELLTSQSRLLEATIDDSERCQQQARTALLKLLKKHGKKLLQMYVDVVVAAAPEEQYYQLWLVLSTSKLLDNEMQEMLWGRYAFWAFESKKRSFAPLCKDDARFKTLSYEQFEQLILPSMAKMLKKTPDTMIEAVGVLVQAVPLDFGRYVKRCVPVRIDCENARV</sequence>
<dbReference type="AlphaFoldDB" id="A0AAV0VE29"/>
<name>A0AAV0VE29_9STRA</name>
<organism evidence="2 3">
    <name type="scientific">Peronospora destructor</name>
    <dbReference type="NCBI Taxonomy" id="86335"/>
    <lineage>
        <taxon>Eukaryota</taxon>
        <taxon>Sar</taxon>
        <taxon>Stramenopiles</taxon>
        <taxon>Oomycota</taxon>
        <taxon>Peronosporomycetes</taxon>
        <taxon>Peronosporales</taxon>
        <taxon>Peronosporaceae</taxon>
        <taxon>Peronospora</taxon>
    </lineage>
</organism>
<protein>
    <recommendedName>
        <fullName evidence="1">Stalled ribosome sensor GCN1-like N-terminal domain-containing protein</fullName>
    </recommendedName>
</protein>
<accession>A0AAV0VE29</accession>
<evidence type="ECO:0000313" key="2">
    <source>
        <dbReference type="EMBL" id="CAI5747427.1"/>
    </source>
</evidence>
<dbReference type="InterPro" id="IPR056810">
    <property type="entry name" value="GNC1-like_N"/>
</dbReference>
<feature type="domain" description="Stalled ribosome sensor GCN1-like N-terminal" evidence="1">
    <location>
        <begin position="232"/>
        <end position="281"/>
    </location>
</feature>
<comment type="caution">
    <text evidence="2">The sequence shown here is derived from an EMBL/GenBank/DDBJ whole genome shotgun (WGS) entry which is preliminary data.</text>
</comment>
<dbReference type="EMBL" id="CANTFM010002693">
    <property type="protein sequence ID" value="CAI5747427.1"/>
    <property type="molecule type" value="Genomic_DNA"/>
</dbReference>
<reference evidence="2" key="1">
    <citation type="submission" date="2022-12" db="EMBL/GenBank/DDBJ databases">
        <authorList>
            <person name="Webb A."/>
        </authorList>
    </citation>
    <scope>NUCLEOTIDE SEQUENCE</scope>
    <source>
        <strain evidence="2">Pd1</strain>
    </source>
</reference>
<evidence type="ECO:0000259" key="1">
    <source>
        <dbReference type="Pfam" id="PF24993"/>
    </source>
</evidence>
<dbReference type="Pfam" id="PF24993">
    <property type="entry name" value="GNC1_N"/>
    <property type="match status" value="1"/>
</dbReference>
<gene>
    <name evidence="2" type="ORF">PDE001_LOCUS12329</name>
</gene>
<proteinExistence type="predicted"/>